<dbReference type="AlphaFoldDB" id="A0A4R3V5E7"/>
<dbReference type="InterPro" id="IPR036388">
    <property type="entry name" value="WH-like_DNA-bd_sf"/>
</dbReference>
<evidence type="ECO:0000256" key="4">
    <source>
        <dbReference type="ARBA" id="ARBA00023163"/>
    </source>
</evidence>
<dbReference type="Gene3D" id="1.10.10.10">
    <property type="entry name" value="Winged helix-like DNA-binding domain superfamily/Winged helix DNA-binding domain"/>
    <property type="match status" value="1"/>
</dbReference>
<comment type="caution">
    <text evidence="6">The sequence shown here is derived from an EMBL/GenBank/DDBJ whole genome shotgun (WGS) entry which is preliminary data.</text>
</comment>
<reference evidence="6 7" key="1">
    <citation type="submission" date="2019-03" db="EMBL/GenBank/DDBJ databases">
        <title>Genomic Encyclopedia of Type Strains, Phase IV (KMG-IV): sequencing the most valuable type-strain genomes for metagenomic binning, comparative biology and taxonomic classification.</title>
        <authorList>
            <person name="Goeker M."/>
        </authorList>
    </citation>
    <scope>NUCLEOTIDE SEQUENCE [LARGE SCALE GENOMIC DNA]</scope>
    <source>
        <strain evidence="6 7">DSM 654</strain>
    </source>
</reference>
<keyword evidence="3" id="KW-0731">Sigma factor</keyword>
<protein>
    <submittedName>
        <fullName evidence="6">RNA polymerase ECF family sigma subunit</fullName>
    </submittedName>
</protein>
<dbReference type="InterPro" id="IPR013324">
    <property type="entry name" value="RNA_pol_sigma_r3/r4-like"/>
</dbReference>
<dbReference type="GO" id="GO:0006352">
    <property type="term" value="P:DNA-templated transcription initiation"/>
    <property type="evidence" value="ECO:0007669"/>
    <property type="project" value="InterPro"/>
</dbReference>
<feature type="domain" description="RNA polymerase sigma-70 ECF-like HTH" evidence="5">
    <location>
        <begin position="1"/>
        <end position="182"/>
    </location>
</feature>
<dbReference type="PANTHER" id="PTHR43133">
    <property type="entry name" value="RNA POLYMERASE ECF-TYPE SIGMA FACTO"/>
    <property type="match status" value="1"/>
</dbReference>
<evidence type="ECO:0000313" key="7">
    <source>
        <dbReference type="Proteomes" id="UP000295110"/>
    </source>
</evidence>
<evidence type="ECO:0000313" key="6">
    <source>
        <dbReference type="EMBL" id="TCU98593.1"/>
    </source>
</evidence>
<dbReference type="RefSeq" id="WP_132571284.1">
    <property type="nucleotide sequence ID" value="NZ_CBCSGL010000061.1"/>
</dbReference>
<organism evidence="6 7">
    <name type="scientific">Roseateles saccharophilus</name>
    <name type="common">Pseudomonas saccharophila</name>
    <dbReference type="NCBI Taxonomy" id="304"/>
    <lineage>
        <taxon>Bacteria</taxon>
        <taxon>Pseudomonadati</taxon>
        <taxon>Pseudomonadota</taxon>
        <taxon>Betaproteobacteria</taxon>
        <taxon>Burkholderiales</taxon>
        <taxon>Sphaerotilaceae</taxon>
        <taxon>Roseateles</taxon>
    </lineage>
</organism>
<keyword evidence="4" id="KW-0804">Transcription</keyword>
<dbReference type="Gene3D" id="1.10.1740.10">
    <property type="match status" value="1"/>
</dbReference>
<dbReference type="InterPro" id="IPR013325">
    <property type="entry name" value="RNA_pol_sigma_r2"/>
</dbReference>
<dbReference type="InterPro" id="IPR039425">
    <property type="entry name" value="RNA_pol_sigma-70-like"/>
</dbReference>
<keyword evidence="2" id="KW-0805">Transcription regulation</keyword>
<dbReference type="SUPFAM" id="SSF88659">
    <property type="entry name" value="Sigma3 and sigma4 domains of RNA polymerase sigma factors"/>
    <property type="match status" value="1"/>
</dbReference>
<dbReference type="PANTHER" id="PTHR43133:SF39">
    <property type="entry name" value="SIMILAR TO RNA POLYMERASE SIGMA-E FACTOR"/>
    <property type="match status" value="1"/>
</dbReference>
<dbReference type="InterPro" id="IPR053812">
    <property type="entry name" value="HTH_Sigma70_ECF-like"/>
</dbReference>
<accession>A0A4R3V5E7</accession>
<dbReference type="Pfam" id="PF07638">
    <property type="entry name" value="Sigma70_ECF"/>
    <property type="match status" value="1"/>
</dbReference>
<evidence type="ECO:0000256" key="1">
    <source>
        <dbReference type="ARBA" id="ARBA00010641"/>
    </source>
</evidence>
<evidence type="ECO:0000256" key="3">
    <source>
        <dbReference type="ARBA" id="ARBA00023082"/>
    </source>
</evidence>
<dbReference type="InterPro" id="IPR014284">
    <property type="entry name" value="RNA_pol_sigma-70_dom"/>
</dbReference>
<evidence type="ECO:0000256" key="2">
    <source>
        <dbReference type="ARBA" id="ARBA00023015"/>
    </source>
</evidence>
<keyword evidence="7" id="KW-1185">Reference proteome</keyword>
<dbReference type="NCBIfam" id="TIGR02937">
    <property type="entry name" value="sigma70-ECF"/>
    <property type="match status" value="1"/>
</dbReference>
<gene>
    <name evidence="6" type="ORF">EV671_101042</name>
</gene>
<evidence type="ECO:0000259" key="5">
    <source>
        <dbReference type="Pfam" id="PF07638"/>
    </source>
</evidence>
<sequence>MQDITQMLKAASQGDRAAGDQVVAALYDDLRRQARRHLRQSGGVTLLDATALVHEVWLRLADLQGRDYPDRRHFLAYAACAMRSVVVDLVRARQAERRGGGQALLTLNTAVAEQTPQTEDDVLKVHEALGELAQAEPRLAQVVEMRYFAGLPERDIADALGVTERTVQRDWQKARLFLATSLRG</sequence>
<name>A0A4R3V5E7_ROSSA</name>
<dbReference type="NCBIfam" id="TIGR02999">
    <property type="entry name" value="Sig-70_X6"/>
    <property type="match status" value="1"/>
</dbReference>
<dbReference type="EMBL" id="SMBU01000010">
    <property type="protein sequence ID" value="TCU98593.1"/>
    <property type="molecule type" value="Genomic_DNA"/>
</dbReference>
<comment type="similarity">
    <text evidence="1">Belongs to the sigma-70 factor family. ECF subfamily.</text>
</comment>
<dbReference type="OrthoDB" id="278371at2"/>
<dbReference type="GO" id="GO:0016987">
    <property type="term" value="F:sigma factor activity"/>
    <property type="evidence" value="ECO:0007669"/>
    <property type="project" value="UniProtKB-KW"/>
</dbReference>
<proteinExistence type="inferred from homology"/>
<dbReference type="InterPro" id="IPR011517">
    <property type="entry name" value="RNA_pol_sigma70_ECF-like"/>
</dbReference>
<dbReference type="Proteomes" id="UP000295110">
    <property type="component" value="Unassembled WGS sequence"/>
</dbReference>
<dbReference type="SUPFAM" id="SSF88946">
    <property type="entry name" value="Sigma2 domain of RNA polymerase sigma factors"/>
    <property type="match status" value="1"/>
</dbReference>